<sequence length="62" mass="7084">MSPQLSLVSVKFLKTMENCGYCQSVCVCVCVCAHYSKFVVVWLYVCLLSQNLTAYVCMGRWF</sequence>
<protein>
    <submittedName>
        <fullName evidence="1">Uncharacterized protein</fullName>
    </submittedName>
</protein>
<reference evidence="1 2" key="1">
    <citation type="submission" date="2018-10" db="EMBL/GenBank/DDBJ databases">
        <authorList>
            <person name="Ekblom R."/>
            <person name="Jareborg N."/>
        </authorList>
    </citation>
    <scope>NUCLEOTIDE SEQUENCE [LARGE SCALE GENOMIC DNA]</scope>
    <source>
        <tissue evidence="1">Muscle</tissue>
    </source>
</reference>
<dbReference type="Proteomes" id="UP000269945">
    <property type="component" value="Unassembled WGS sequence"/>
</dbReference>
<gene>
    <name evidence="1" type="ORF">BN2614_LOCUS1</name>
</gene>
<dbReference type="AlphaFoldDB" id="A0A9X9Q6W3"/>
<accession>A0A9X9Q6W3</accession>
<name>A0A9X9Q6W3_GULGU</name>
<comment type="caution">
    <text evidence="1">The sequence shown here is derived from an EMBL/GenBank/DDBJ whole genome shotgun (WGS) entry which is preliminary data.</text>
</comment>
<proteinExistence type="predicted"/>
<evidence type="ECO:0000313" key="1">
    <source>
        <dbReference type="EMBL" id="VCX37012.1"/>
    </source>
</evidence>
<keyword evidence="2" id="KW-1185">Reference proteome</keyword>
<organism evidence="1 2">
    <name type="scientific">Gulo gulo</name>
    <name type="common">Wolverine</name>
    <name type="synonym">Gluton</name>
    <dbReference type="NCBI Taxonomy" id="48420"/>
    <lineage>
        <taxon>Eukaryota</taxon>
        <taxon>Metazoa</taxon>
        <taxon>Chordata</taxon>
        <taxon>Craniata</taxon>
        <taxon>Vertebrata</taxon>
        <taxon>Euteleostomi</taxon>
        <taxon>Mammalia</taxon>
        <taxon>Eutheria</taxon>
        <taxon>Laurasiatheria</taxon>
        <taxon>Carnivora</taxon>
        <taxon>Caniformia</taxon>
        <taxon>Musteloidea</taxon>
        <taxon>Mustelidae</taxon>
        <taxon>Guloninae</taxon>
        <taxon>Gulo</taxon>
    </lineage>
</organism>
<dbReference type="EMBL" id="CYRY02042966">
    <property type="protein sequence ID" value="VCX37012.1"/>
    <property type="molecule type" value="Genomic_DNA"/>
</dbReference>
<evidence type="ECO:0000313" key="2">
    <source>
        <dbReference type="Proteomes" id="UP000269945"/>
    </source>
</evidence>